<dbReference type="AlphaFoldDB" id="A0AA43QKD7"/>
<evidence type="ECO:0000313" key="3">
    <source>
        <dbReference type="EMBL" id="MDI1488110.1"/>
    </source>
</evidence>
<feature type="compositionally biased region" description="Polar residues" evidence="1">
    <location>
        <begin position="200"/>
        <end position="214"/>
    </location>
</feature>
<protein>
    <recommendedName>
        <fullName evidence="2">Azaphilone pigments biosynthesis cluster protein L N-terminal domain-containing protein</fullName>
    </recommendedName>
</protein>
<evidence type="ECO:0000256" key="1">
    <source>
        <dbReference type="SAM" id="MobiDB-lite"/>
    </source>
</evidence>
<organism evidence="3 4">
    <name type="scientific">Ramalina farinacea</name>
    <dbReference type="NCBI Taxonomy" id="258253"/>
    <lineage>
        <taxon>Eukaryota</taxon>
        <taxon>Fungi</taxon>
        <taxon>Dikarya</taxon>
        <taxon>Ascomycota</taxon>
        <taxon>Pezizomycotina</taxon>
        <taxon>Lecanoromycetes</taxon>
        <taxon>OSLEUM clade</taxon>
        <taxon>Lecanoromycetidae</taxon>
        <taxon>Lecanorales</taxon>
        <taxon>Lecanorineae</taxon>
        <taxon>Ramalinaceae</taxon>
        <taxon>Ramalina</taxon>
    </lineage>
</organism>
<dbReference type="InterPro" id="IPR031348">
    <property type="entry name" value="PigL_N"/>
</dbReference>
<reference evidence="3" key="1">
    <citation type="journal article" date="2023" name="Genome Biol. Evol.">
        <title>First Whole Genome Sequence and Flow Cytometry Genome Size Data for the Lichen-Forming Fungus Ramalina farinacea (Ascomycota).</title>
        <authorList>
            <person name="Llewellyn T."/>
            <person name="Mian S."/>
            <person name="Hill R."/>
            <person name="Leitch I.J."/>
            <person name="Gaya E."/>
        </authorList>
    </citation>
    <scope>NUCLEOTIDE SEQUENCE</scope>
    <source>
        <strain evidence="3">LIQ254RAFAR</strain>
    </source>
</reference>
<proteinExistence type="predicted"/>
<dbReference type="GO" id="GO:0006355">
    <property type="term" value="P:regulation of DNA-templated transcription"/>
    <property type="evidence" value="ECO:0007669"/>
    <property type="project" value="InterPro"/>
</dbReference>
<dbReference type="Proteomes" id="UP001161017">
    <property type="component" value="Unassembled WGS sequence"/>
</dbReference>
<dbReference type="Pfam" id="PF17111">
    <property type="entry name" value="PigL_N"/>
    <property type="match status" value="1"/>
</dbReference>
<dbReference type="InterPro" id="IPR039327">
    <property type="entry name" value="CON7-like"/>
</dbReference>
<sequence length="521" mass="57921">MDPLSISASIIGITTAAVQVSHLLREFIHHAGGAPASARGVLREVTGVHLCLQQLQDYLLGKQEVAQSRKSMVLIEQVVIIFTDCVSAFSQLEQTMEGLRTGENMRKIDKVKWAMKEAAVSKIQHRLQASKTSLTLMLSILTCNSMNHAEDSMRNLTSLIQEVVRSNANMSRRLKSLEKMRPALAMSRRSSATNASSAMEATSRSGSQSTRDRFSFQNQLETSPAYQRVSANNFRLSSSSGSPSYEPSCLSGLSLRDVTDLSTLALPIYPMELWNHQRFSSCGTSAVPKNPLETWYNPPAKRSAFIRTAYFNGQYTNQYAQSKFTGHLIYRRFTIGDSHSSPVFTEGVDFPQQGAKALGKIDEEAFQCAEFELEDTDVGKKNAKLAQADDDDDASMQIHSALAMSASEPESSNMGGMPDHQHARPKRYGVVWPNDSAPPEKPLPMIPDEIEWPMPPSSTLSMGRERRADRRCSSQKRHYSMLCEEEEAVFPKRKWVHPLADMGNAVGWRTEVIGGLQAIEY</sequence>
<feature type="domain" description="Azaphilone pigments biosynthesis cluster protein L N-terminal" evidence="2">
    <location>
        <begin position="1"/>
        <end position="196"/>
    </location>
</feature>
<feature type="region of interest" description="Disordered" evidence="1">
    <location>
        <begin position="182"/>
        <end position="214"/>
    </location>
</feature>
<evidence type="ECO:0000313" key="4">
    <source>
        <dbReference type="Proteomes" id="UP001161017"/>
    </source>
</evidence>
<dbReference type="PANTHER" id="PTHR36167">
    <property type="entry name" value="C2H2 FINGER DOMAIN TRANSCRIPTION FACTOR (EUROFUNG)-RELATED"/>
    <property type="match status" value="1"/>
</dbReference>
<evidence type="ECO:0000259" key="2">
    <source>
        <dbReference type="Pfam" id="PF17111"/>
    </source>
</evidence>
<dbReference type="PANTHER" id="PTHR36167:SF3">
    <property type="entry name" value="C2H2 FINGER DOMAIN TRANSCRIPTION FACTOR (EUROFUNG)-RELATED"/>
    <property type="match status" value="1"/>
</dbReference>
<feature type="compositionally biased region" description="Low complexity" evidence="1">
    <location>
        <begin position="185"/>
        <end position="199"/>
    </location>
</feature>
<comment type="caution">
    <text evidence="3">The sequence shown here is derived from an EMBL/GenBank/DDBJ whole genome shotgun (WGS) entry which is preliminary data.</text>
</comment>
<keyword evidence="4" id="KW-1185">Reference proteome</keyword>
<name>A0AA43QKD7_9LECA</name>
<gene>
    <name evidence="3" type="ORF">OHK93_007384</name>
</gene>
<dbReference type="EMBL" id="JAPUFD010000007">
    <property type="protein sequence ID" value="MDI1488110.1"/>
    <property type="molecule type" value="Genomic_DNA"/>
</dbReference>
<accession>A0AA43QKD7</accession>